<dbReference type="HOGENOM" id="CLU_2810701_0_0_11"/>
<dbReference type="AlphaFoldDB" id="D2PXC5"/>
<evidence type="ECO:0000313" key="2">
    <source>
        <dbReference type="Proteomes" id="UP000007967"/>
    </source>
</evidence>
<dbReference type="STRING" id="479435.Kfla_0652"/>
<dbReference type="KEGG" id="kfl:Kfla_0652"/>
<reference evidence="1 2" key="2">
    <citation type="journal article" date="2010" name="Stand. Genomic Sci.">
        <title>Complete genome sequence of Kribbella flavida type strain (IFO 14399).</title>
        <authorList>
            <person name="Pukall R."/>
            <person name="Lapidus A."/>
            <person name="Glavina Del Rio T."/>
            <person name="Copeland A."/>
            <person name="Tice H."/>
            <person name="Cheng J.-F."/>
            <person name="Lucas S."/>
            <person name="Chen F."/>
            <person name="Nolan M."/>
            <person name="LaButti K."/>
            <person name="Pati A."/>
            <person name="Ivanova N."/>
            <person name="Mavrommatis K."/>
            <person name="Mikhailova N."/>
            <person name="Pitluck S."/>
            <person name="Bruce D."/>
            <person name="Goodwin L."/>
            <person name="Land M."/>
            <person name="Hauser L."/>
            <person name="Chang Y.-J."/>
            <person name="Jeffries C.D."/>
            <person name="Chen A."/>
            <person name="Palaniappan K."/>
            <person name="Chain P."/>
            <person name="Rohde M."/>
            <person name="Goeker M."/>
            <person name="Bristow J."/>
            <person name="Eisen J.A."/>
            <person name="Markowitz V."/>
            <person name="Hugenholtz P."/>
            <person name="Kyrpides N.C."/>
            <person name="Klenk H.-P."/>
            <person name="Brettin T."/>
        </authorList>
    </citation>
    <scope>NUCLEOTIDE SEQUENCE [LARGE SCALE GENOMIC DNA]</scope>
    <source>
        <strain evidence="2">DSM 17836 / JCM 10339 / NBRC 14399</strain>
    </source>
</reference>
<sequence length="56" mass="6300">MLGELQLTFAALDFRIVPGRSWVFLEANPNGQWAFVPELRDSIACAIADFLESNCR</sequence>
<organism evidence="1 2">
    <name type="scientific">Kribbella flavida (strain DSM 17836 / JCM 10339 / NBRC 14399)</name>
    <dbReference type="NCBI Taxonomy" id="479435"/>
    <lineage>
        <taxon>Bacteria</taxon>
        <taxon>Bacillati</taxon>
        <taxon>Actinomycetota</taxon>
        <taxon>Actinomycetes</taxon>
        <taxon>Propionibacteriales</taxon>
        <taxon>Kribbellaceae</taxon>
        <taxon>Kribbella</taxon>
    </lineage>
</organism>
<protein>
    <recommendedName>
        <fullName evidence="3">ATP-grasp domain-containing protein</fullName>
    </recommendedName>
</protein>
<evidence type="ECO:0008006" key="3">
    <source>
        <dbReference type="Google" id="ProtNLM"/>
    </source>
</evidence>
<name>D2PXC5_KRIFD</name>
<keyword evidence="2" id="KW-1185">Reference proteome</keyword>
<gene>
    <name evidence="1" type="ordered locus">Kfla_0652</name>
</gene>
<evidence type="ECO:0000313" key="1">
    <source>
        <dbReference type="EMBL" id="ADB29773.1"/>
    </source>
</evidence>
<proteinExistence type="predicted"/>
<reference evidence="2" key="1">
    <citation type="submission" date="2009-09" db="EMBL/GenBank/DDBJ databases">
        <title>The complete genome of Kribbella flavida DSM 17836.</title>
        <authorList>
            <consortium name="US DOE Joint Genome Institute (JGI-PGF)"/>
            <person name="Lucas S."/>
            <person name="Copeland A."/>
            <person name="Lapidus A."/>
            <person name="Glavina del Rio T."/>
            <person name="Dalin E."/>
            <person name="Tice H."/>
            <person name="Bruce D."/>
            <person name="Goodwin L."/>
            <person name="Pitluck S."/>
            <person name="Kyrpides N."/>
            <person name="Mavromatis K."/>
            <person name="Ivanova N."/>
            <person name="Saunders E."/>
            <person name="Brettin T."/>
            <person name="Detter J.C."/>
            <person name="Han C."/>
            <person name="Larimer F."/>
            <person name="Land M."/>
            <person name="Hauser L."/>
            <person name="Markowitz V."/>
            <person name="Cheng J.-F."/>
            <person name="Hugenholtz P."/>
            <person name="Woyke T."/>
            <person name="Wu D."/>
            <person name="Pukall R."/>
            <person name="Klenk H.-P."/>
            <person name="Eisen J.A."/>
        </authorList>
    </citation>
    <scope>NUCLEOTIDE SEQUENCE [LARGE SCALE GENOMIC DNA]</scope>
    <source>
        <strain evidence="2">DSM 17836 / JCM 10339 / NBRC 14399</strain>
    </source>
</reference>
<dbReference type="Proteomes" id="UP000007967">
    <property type="component" value="Chromosome"/>
</dbReference>
<accession>D2PXC5</accession>
<dbReference type="Gene3D" id="3.30.470.20">
    <property type="entry name" value="ATP-grasp fold, B domain"/>
    <property type="match status" value="1"/>
</dbReference>
<dbReference type="EMBL" id="CP001736">
    <property type="protein sequence ID" value="ADB29773.1"/>
    <property type="molecule type" value="Genomic_DNA"/>
</dbReference>